<dbReference type="InterPro" id="IPR024861">
    <property type="entry name" value="Donson"/>
</dbReference>
<feature type="region of interest" description="Disordered" evidence="5">
    <location>
        <begin position="124"/>
        <end position="163"/>
    </location>
</feature>
<gene>
    <name evidence="6" type="ORF">Rsub_10895</name>
</gene>
<accession>A0A2V0PD06</accession>
<dbReference type="InParanoid" id="A0A2V0PD06"/>
<dbReference type="GO" id="GO:0005634">
    <property type="term" value="C:nucleus"/>
    <property type="evidence" value="ECO:0007669"/>
    <property type="project" value="UniProtKB-SubCell"/>
</dbReference>
<comment type="similarity">
    <text evidence="4">Belongs to the DONSON family.</text>
</comment>
<comment type="subcellular location">
    <subcellularLocation>
        <location evidence="1">Nucleus</location>
    </subcellularLocation>
</comment>
<evidence type="ECO:0000256" key="4">
    <source>
        <dbReference type="ARBA" id="ARBA00025806"/>
    </source>
</evidence>
<name>A0A2V0PD06_9CHLO</name>
<feature type="region of interest" description="Disordered" evidence="5">
    <location>
        <begin position="28"/>
        <end position="108"/>
    </location>
</feature>
<protein>
    <submittedName>
        <fullName evidence="6">Uncharacterized protein</fullName>
    </submittedName>
</protein>
<sequence length="671" mass="67268">MRDFVPISHTYPAAKPLLEDNGKRKLRGAAGDDLRVQTLKQQQQQQSQPPPAKRACAGGAQPQQPPPKAAAGAATASGDSQLGGVFHQRSMEGTEVTPPGGAAAPASGATDFSAFLETVRLERRQGQGQGQEQEQEEQQQGASQRQASQRQGQGQGQQRPPRPQVALTTFDHLTSNQLPADQSDHLAQLQSIKSLYDFRADASRDAAASNGPWPARGGSLASFHSGGSDAAAGTASAAAAAAAAAGAPQYELSGLHSAPWDWSLKTRVRVASPRPLACLSASAAAGLLPACRAACGGGGGGGAAAAGAAALAERLQRALLQWQHPAERLGADALAVMRTSKLTAELLSARARAWRDVLRGLVAAVRNGQCPAAYCAGAQLFHQPLTVLFLAPGVMDIGCSGGSGGGEPAAIVSRSNRQLRQALDAAGARYAMASARDVGGGKAAAAAAAAGPQPLGQAPSAADGRAGSQLLVLGGRGVQALHLLLLQQPWCAGEGGGDVPTLLAPTPFPGGALCPCALRELPGAPAALARRAPGGLQQQQQHYSELLPGGGAASSGGDGGIGGGGPSSGGPGGGGGLVAPWTLARLASLLAESEGEFEVFTDAEATSGSCNPAPDLAAPWAAEAAQGEGGGGALSCQERAGFGPSSARLAGRFVRQLRFSGGAFSARLAAP</sequence>
<dbReference type="Proteomes" id="UP000247498">
    <property type="component" value="Unassembled WGS sequence"/>
</dbReference>
<dbReference type="PANTHER" id="PTHR12972:SF0">
    <property type="entry name" value="PROTEIN DOWNSTREAM NEIGHBOR OF SON"/>
    <property type="match status" value="1"/>
</dbReference>
<feature type="compositionally biased region" description="Gly residues" evidence="5">
    <location>
        <begin position="548"/>
        <end position="576"/>
    </location>
</feature>
<evidence type="ECO:0000256" key="3">
    <source>
        <dbReference type="ARBA" id="ARBA00023242"/>
    </source>
</evidence>
<feature type="compositionally biased region" description="Low complexity" evidence="5">
    <location>
        <begin position="98"/>
        <end position="108"/>
    </location>
</feature>
<keyword evidence="7" id="KW-1185">Reference proteome</keyword>
<proteinExistence type="inferred from homology"/>
<evidence type="ECO:0000313" key="7">
    <source>
        <dbReference type="Proteomes" id="UP000247498"/>
    </source>
</evidence>
<reference evidence="6 7" key="1">
    <citation type="journal article" date="2018" name="Sci. Rep.">
        <title>Raphidocelis subcapitata (=Pseudokirchneriella subcapitata) provides an insight into genome evolution and environmental adaptations in the Sphaeropleales.</title>
        <authorList>
            <person name="Suzuki S."/>
            <person name="Yamaguchi H."/>
            <person name="Nakajima N."/>
            <person name="Kawachi M."/>
        </authorList>
    </citation>
    <scope>NUCLEOTIDE SEQUENCE [LARGE SCALE GENOMIC DNA]</scope>
    <source>
        <strain evidence="6 7">NIES-35</strain>
    </source>
</reference>
<organism evidence="6 7">
    <name type="scientific">Raphidocelis subcapitata</name>
    <dbReference type="NCBI Taxonomy" id="307507"/>
    <lineage>
        <taxon>Eukaryota</taxon>
        <taxon>Viridiplantae</taxon>
        <taxon>Chlorophyta</taxon>
        <taxon>core chlorophytes</taxon>
        <taxon>Chlorophyceae</taxon>
        <taxon>CS clade</taxon>
        <taxon>Sphaeropleales</taxon>
        <taxon>Selenastraceae</taxon>
        <taxon>Raphidocelis</taxon>
    </lineage>
</organism>
<evidence type="ECO:0000313" key="6">
    <source>
        <dbReference type="EMBL" id="GBF97731.1"/>
    </source>
</evidence>
<dbReference type="EMBL" id="BDRX01000106">
    <property type="protein sequence ID" value="GBF97731.1"/>
    <property type="molecule type" value="Genomic_DNA"/>
</dbReference>
<feature type="compositionally biased region" description="Low complexity" evidence="5">
    <location>
        <begin position="138"/>
        <end position="159"/>
    </location>
</feature>
<dbReference type="OrthoDB" id="10624949at2759"/>
<feature type="region of interest" description="Disordered" evidence="5">
    <location>
        <begin position="546"/>
        <end position="576"/>
    </location>
</feature>
<dbReference type="STRING" id="307507.A0A2V0PD06"/>
<dbReference type="PANTHER" id="PTHR12972">
    <property type="entry name" value="DOWNSTREAM NEIGHBOR OF SON"/>
    <property type="match status" value="1"/>
</dbReference>
<keyword evidence="3" id="KW-0539">Nucleus</keyword>
<dbReference type="AlphaFoldDB" id="A0A2V0PD06"/>
<dbReference type="GO" id="GO:0033260">
    <property type="term" value="P:nuclear DNA replication"/>
    <property type="evidence" value="ECO:0007669"/>
    <property type="project" value="TreeGrafter"/>
</dbReference>
<evidence type="ECO:0000256" key="1">
    <source>
        <dbReference type="ARBA" id="ARBA00004123"/>
    </source>
</evidence>
<keyword evidence="2" id="KW-0217">Developmental protein</keyword>
<comment type="caution">
    <text evidence="6">The sequence shown here is derived from an EMBL/GenBank/DDBJ whole genome shotgun (WGS) entry which is preliminary data.</text>
</comment>
<evidence type="ECO:0000256" key="2">
    <source>
        <dbReference type="ARBA" id="ARBA00022473"/>
    </source>
</evidence>
<evidence type="ECO:0000256" key="5">
    <source>
        <dbReference type="SAM" id="MobiDB-lite"/>
    </source>
</evidence>